<keyword evidence="9" id="KW-1185">Reference proteome</keyword>
<dbReference type="EMBL" id="CP007268">
    <property type="protein sequence ID" value="AHK79093.1"/>
    <property type="molecule type" value="Genomic_DNA"/>
</dbReference>
<evidence type="ECO:0000256" key="4">
    <source>
        <dbReference type="ARBA" id="ARBA00022679"/>
    </source>
</evidence>
<feature type="domain" description="Glycosyltransferase 2-like" evidence="7">
    <location>
        <begin position="8"/>
        <end position="119"/>
    </location>
</feature>
<dbReference type="InterPro" id="IPR001173">
    <property type="entry name" value="Glyco_trans_2-like"/>
</dbReference>
<accession>W8KIV0</accession>
<feature type="transmembrane region" description="Helical" evidence="6">
    <location>
        <begin position="208"/>
        <end position="228"/>
    </location>
</feature>
<keyword evidence="2" id="KW-1003">Cell membrane</keyword>
<dbReference type="PANTHER" id="PTHR43646">
    <property type="entry name" value="GLYCOSYLTRANSFERASE"/>
    <property type="match status" value="1"/>
</dbReference>
<evidence type="ECO:0000256" key="2">
    <source>
        <dbReference type="ARBA" id="ARBA00022475"/>
    </source>
</evidence>
<keyword evidence="6" id="KW-0812">Transmembrane</keyword>
<dbReference type="GO" id="GO:0016757">
    <property type="term" value="F:glycosyltransferase activity"/>
    <property type="evidence" value="ECO:0007669"/>
    <property type="project" value="UniProtKB-KW"/>
</dbReference>
<dbReference type="Proteomes" id="UP000019442">
    <property type="component" value="Chromosome"/>
</dbReference>
<keyword evidence="4 8" id="KW-0808">Transferase</keyword>
<name>W8KIV0_9GAMM</name>
<keyword evidence="6" id="KW-1133">Transmembrane helix</keyword>
<dbReference type="KEGG" id="hhc:M911_07910"/>
<dbReference type="PANTHER" id="PTHR43646:SF2">
    <property type="entry name" value="GLYCOSYLTRANSFERASE 2-LIKE DOMAIN-CONTAINING PROTEIN"/>
    <property type="match status" value="1"/>
</dbReference>
<evidence type="ECO:0000256" key="6">
    <source>
        <dbReference type="SAM" id="Phobius"/>
    </source>
</evidence>
<proteinExistence type="predicted"/>
<dbReference type="InterPro" id="IPR029044">
    <property type="entry name" value="Nucleotide-diphossugar_trans"/>
</dbReference>
<protein>
    <submittedName>
        <fullName evidence="8">Glycosyl transferase family 2</fullName>
    </submittedName>
</protein>
<dbReference type="AlphaFoldDB" id="W8KIV0"/>
<dbReference type="OrthoDB" id="9777873at2"/>
<reference evidence="9" key="2">
    <citation type="submission" date="2014-02" db="EMBL/GenBank/DDBJ databases">
        <title>Draft Genome Sequence of extremely halophilic bacteria Halorhodospira halochloris.</title>
        <authorList>
            <person name="Singh K.S."/>
        </authorList>
    </citation>
    <scope>NUCLEOTIDE SEQUENCE [LARGE SCALE GENOMIC DNA]</scope>
    <source>
        <strain evidence="9">A</strain>
    </source>
</reference>
<evidence type="ECO:0000313" key="8">
    <source>
        <dbReference type="EMBL" id="AHK79093.1"/>
    </source>
</evidence>
<evidence type="ECO:0000256" key="1">
    <source>
        <dbReference type="ARBA" id="ARBA00004236"/>
    </source>
</evidence>
<sequence length="242" mass="27004">MSEYPQVSIIIPAWNEAEWIGRTLEAVNAARAEQPEISEVIVVDNASTDDTAATAEAAGARVVFEPEQRIARARNAGAAEARGEWLIFVDADTWPDGALLRATLQALGSGQVCGGGARIRFDRLSLSAYRLGVITWNGLSSRLRLAAGCYLFCTRDAFERVGGFTERVYAGEEVFLSRRLARDGRSRGQVFRILDDPPVLTSGRKTEWFGPWQHLLMTLVVLLVPFALRSRRLSWFWYRRPS</sequence>
<evidence type="ECO:0000256" key="5">
    <source>
        <dbReference type="ARBA" id="ARBA00023136"/>
    </source>
</evidence>
<keyword evidence="5 6" id="KW-0472">Membrane</keyword>
<dbReference type="SUPFAM" id="SSF53448">
    <property type="entry name" value="Nucleotide-diphospho-sugar transferases"/>
    <property type="match status" value="1"/>
</dbReference>
<dbReference type="GO" id="GO:0005886">
    <property type="term" value="C:plasma membrane"/>
    <property type="evidence" value="ECO:0007669"/>
    <property type="project" value="UniProtKB-SubCell"/>
</dbReference>
<reference evidence="8 9" key="1">
    <citation type="journal article" date="2014" name="J Genomics">
        <title>Draft Genome Sequence of the Extremely Halophilic Phototrophic Purple Sulfur Bacterium Halorhodospira halochloris.</title>
        <authorList>
            <person name="Singh K.S."/>
            <person name="Kirksey J."/>
            <person name="Hoff W.D."/>
            <person name="Deole R."/>
        </authorList>
    </citation>
    <scope>NUCLEOTIDE SEQUENCE [LARGE SCALE GENOMIC DNA]</scope>
    <source>
        <strain evidence="8 9">A</strain>
    </source>
</reference>
<keyword evidence="3" id="KW-0328">Glycosyltransferase</keyword>
<evidence type="ECO:0000259" key="7">
    <source>
        <dbReference type="Pfam" id="PF00535"/>
    </source>
</evidence>
<organism evidence="8 9">
    <name type="scientific">Ectothiorhodospira haloalkaliphila</name>
    <dbReference type="NCBI Taxonomy" id="421628"/>
    <lineage>
        <taxon>Bacteria</taxon>
        <taxon>Pseudomonadati</taxon>
        <taxon>Pseudomonadota</taxon>
        <taxon>Gammaproteobacteria</taxon>
        <taxon>Chromatiales</taxon>
        <taxon>Ectothiorhodospiraceae</taxon>
        <taxon>Ectothiorhodospira</taxon>
    </lineage>
</organism>
<dbReference type="Gene3D" id="3.90.550.10">
    <property type="entry name" value="Spore Coat Polysaccharide Biosynthesis Protein SpsA, Chain A"/>
    <property type="match status" value="1"/>
</dbReference>
<evidence type="ECO:0000313" key="9">
    <source>
        <dbReference type="Proteomes" id="UP000019442"/>
    </source>
</evidence>
<comment type="subcellular location">
    <subcellularLocation>
        <location evidence="1">Cell membrane</location>
    </subcellularLocation>
</comment>
<dbReference type="PATRIC" id="fig|1354791.3.peg.2033"/>
<evidence type="ECO:0000256" key="3">
    <source>
        <dbReference type="ARBA" id="ARBA00022676"/>
    </source>
</evidence>
<dbReference type="Pfam" id="PF00535">
    <property type="entry name" value="Glycos_transf_2"/>
    <property type="match status" value="1"/>
</dbReference>
<dbReference type="HOGENOM" id="CLU_025996_17_4_6"/>
<dbReference type="RefSeq" id="WP_025281527.1">
    <property type="nucleotide sequence ID" value="NZ_CP007268.1"/>
</dbReference>
<gene>
    <name evidence="8" type="ORF">M911_07910</name>
</gene>